<keyword evidence="2" id="KW-1185">Reference proteome</keyword>
<accession>A0A7W7RR59</accession>
<name>A0A7W7RR59_9ACTN</name>
<dbReference type="AlphaFoldDB" id="A0A7W7RR59"/>
<reference evidence="1 2" key="1">
    <citation type="submission" date="2020-08" db="EMBL/GenBank/DDBJ databases">
        <title>Sequencing the genomes of 1000 actinobacteria strains.</title>
        <authorList>
            <person name="Klenk H.-P."/>
        </authorList>
    </citation>
    <scope>NUCLEOTIDE SEQUENCE [LARGE SCALE GENOMIC DNA]</scope>
    <source>
        <strain evidence="1 2">DSM 43023</strain>
    </source>
</reference>
<dbReference type="EMBL" id="JACHJU010000001">
    <property type="protein sequence ID" value="MBB4936647.1"/>
    <property type="molecule type" value="Genomic_DNA"/>
</dbReference>
<dbReference type="Proteomes" id="UP000534286">
    <property type="component" value="Unassembled WGS sequence"/>
</dbReference>
<evidence type="ECO:0000313" key="2">
    <source>
        <dbReference type="Proteomes" id="UP000534286"/>
    </source>
</evidence>
<comment type="caution">
    <text evidence="1">The sequence shown here is derived from an EMBL/GenBank/DDBJ whole genome shotgun (WGS) entry which is preliminary data.</text>
</comment>
<evidence type="ECO:0000313" key="1">
    <source>
        <dbReference type="EMBL" id="MBB4936647.1"/>
    </source>
</evidence>
<organism evidence="1 2">
    <name type="scientific">Streptosporangium album</name>
    <dbReference type="NCBI Taxonomy" id="47479"/>
    <lineage>
        <taxon>Bacteria</taxon>
        <taxon>Bacillati</taxon>
        <taxon>Actinomycetota</taxon>
        <taxon>Actinomycetes</taxon>
        <taxon>Streptosporangiales</taxon>
        <taxon>Streptosporangiaceae</taxon>
        <taxon>Streptosporangium</taxon>
    </lineage>
</organism>
<sequence>MVSIDLDDIASRPVTTPHCDTLTGLSARKRS</sequence>
<protein>
    <submittedName>
        <fullName evidence="1">Uncharacterized protein</fullName>
    </submittedName>
</protein>
<proteinExistence type="predicted"/>
<gene>
    <name evidence="1" type="ORF">FHR32_000952</name>
</gene>